<comment type="caution">
    <text evidence="2">The sequence shown here is derived from an EMBL/GenBank/DDBJ whole genome shotgun (WGS) entry which is preliminary data.</text>
</comment>
<feature type="region of interest" description="Disordered" evidence="1">
    <location>
        <begin position="70"/>
        <end position="108"/>
    </location>
</feature>
<accession>A0A9D4HYX6</accession>
<proteinExistence type="predicted"/>
<evidence type="ECO:0000313" key="2">
    <source>
        <dbReference type="EMBL" id="KAH3738039.1"/>
    </source>
</evidence>
<protein>
    <submittedName>
        <fullName evidence="2">Uncharacterized protein</fullName>
    </submittedName>
</protein>
<reference evidence="2" key="1">
    <citation type="journal article" date="2019" name="bioRxiv">
        <title>The Genome of the Zebra Mussel, Dreissena polymorpha: A Resource for Invasive Species Research.</title>
        <authorList>
            <person name="McCartney M.A."/>
            <person name="Auch B."/>
            <person name="Kono T."/>
            <person name="Mallez S."/>
            <person name="Zhang Y."/>
            <person name="Obille A."/>
            <person name="Becker A."/>
            <person name="Abrahante J.E."/>
            <person name="Garbe J."/>
            <person name="Badalamenti J.P."/>
            <person name="Herman A."/>
            <person name="Mangelson H."/>
            <person name="Liachko I."/>
            <person name="Sullivan S."/>
            <person name="Sone E.D."/>
            <person name="Koren S."/>
            <person name="Silverstein K.A.T."/>
            <person name="Beckman K.B."/>
            <person name="Gohl D.M."/>
        </authorList>
    </citation>
    <scope>NUCLEOTIDE SEQUENCE</scope>
    <source>
        <strain evidence="2">Duluth1</strain>
        <tissue evidence="2">Whole animal</tissue>
    </source>
</reference>
<evidence type="ECO:0000313" key="3">
    <source>
        <dbReference type="Proteomes" id="UP000828390"/>
    </source>
</evidence>
<dbReference type="EMBL" id="JAIWYP010000011">
    <property type="protein sequence ID" value="KAH3738039.1"/>
    <property type="molecule type" value="Genomic_DNA"/>
</dbReference>
<feature type="compositionally biased region" description="Basic and acidic residues" evidence="1">
    <location>
        <begin position="77"/>
        <end position="89"/>
    </location>
</feature>
<dbReference type="AlphaFoldDB" id="A0A9D4HYX6"/>
<reference evidence="2" key="2">
    <citation type="submission" date="2020-11" db="EMBL/GenBank/DDBJ databases">
        <authorList>
            <person name="McCartney M.A."/>
            <person name="Auch B."/>
            <person name="Kono T."/>
            <person name="Mallez S."/>
            <person name="Becker A."/>
            <person name="Gohl D.M."/>
            <person name="Silverstein K.A.T."/>
            <person name="Koren S."/>
            <person name="Bechman K.B."/>
            <person name="Herman A."/>
            <person name="Abrahante J.E."/>
            <person name="Garbe J."/>
        </authorList>
    </citation>
    <scope>NUCLEOTIDE SEQUENCE</scope>
    <source>
        <strain evidence="2">Duluth1</strain>
        <tissue evidence="2">Whole animal</tissue>
    </source>
</reference>
<name>A0A9D4HYX6_DREPO</name>
<gene>
    <name evidence="2" type="ORF">DPMN_044644</name>
</gene>
<organism evidence="2 3">
    <name type="scientific">Dreissena polymorpha</name>
    <name type="common">Zebra mussel</name>
    <name type="synonym">Mytilus polymorpha</name>
    <dbReference type="NCBI Taxonomy" id="45954"/>
    <lineage>
        <taxon>Eukaryota</taxon>
        <taxon>Metazoa</taxon>
        <taxon>Spiralia</taxon>
        <taxon>Lophotrochozoa</taxon>
        <taxon>Mollusca</taxon>
        <taxon>Bivalvia</taxon>
        <taxon>Autobranchia</taxon>
        <taxon>Heteroconchia</taxon>
        <taxon>Euheterodonta</taxon>
        <taxon>Imparidentia</taxon>
        <taxon>Neoheterodontei</taxon>
        <taxon>Myida</taxon>
        <taxon>Dreissenoidea</taxon>
        <taxon>Dreissenidae</taxon>
        <taxon>Dreissena</taxon>
    </lineage>
</organism>
<evidence type="ECO:0000256" key="1">
    <source>
        <dbReference type="SAM" id="MobiDB-lite"/>
    </source>
</evidence>
<feature type="region of interest" description="Disordered" evidence="1">
    <location>
        <begin position="1"/>
        <end position="21"/>
    </location>
</feature>
<dbReference type="Proteomes" id="UP000828390">
    <property type="component" value="Unassembled WGS sequence"/>
</dbReference>
<sequence>MSQHQPCPEHKRSSSCSSSSAVIYPQRSPCSIFDSPDFNETDIIPPNQQIIVPEMPLSQQFGHRYQYGQDCQAQSAEEVHGNEEHERRNYSHRNTPHLVRNSHPKDDHRTKVFTEKTISGSVVRVT</sequence>
<keyword evidence="3" id="KW-1185">Reference proteome</keyword>